<evidence type="ECO:0000313" key="1">
    <source>
        <dbReference type="EMBL" id="MEQ2192442.1"/>
    </source>
</evidence>
<dbReference type="EMBL" id="JAHRIN010002487">
    <property type="protein sequence ID" value="MEQ2192442.1"/>
    <property type="molecule type" value="Genomic_DNA"/>
</dbReference>
<proteinExistence type="predicted"/>
<organism evidence="1 2">
    <name type="scientific">Xenoophorus captivus</name>
    <dbReference type="NCBI Taxonomy" id="1517983"/>
    <lineage>
        <taxon>Eukaryota</taxon>
        <taxon>Metazoa</taxon>
        <taxon>Chordata</taxon>
        <taxon>Craniata</taxon>
        <taxon>Vertebrata</taxon>
        <taxon>Euteleostomi</taxon>
        <taxon>Actinopterygii</taxon>
        <taxon>Neopterygii</taxon>
        <taxon>Teleostei</taxon>
        <taxon>Neoteleostei</taxon>
        <taxon>Acanthomorphata</taxon>
        <taxon>Ovalentaria</taxon>
        <taxon>Atherinomorphae</taxon>
        <taxon>Cyprinodontiformes</taxon>
        <taxon>Goodeidae</taxon>
        <taxon>Xenoophorus</taxon>
    </lineage>
</organism>
<dbReference type="InterPro" id="IPR005366">
    <property type="entry name" value="EMC8/9"/>
</dbReference>
<dbReference type="Pfam" id="PF03665">
    <property type="entry name" value="UPF0172"/>
    <property type="match status" value="1"/>
</dbReference>
<gene>
    <name evidence="1" type="ORF">XENOCAPTIV_011686</name>
</gene>
<comment type="caution">
    <text evidence="1">The sequence shown here is derived from an EMBL/GenBank/DDBJ whole genome shotgun (WGS) entry which is preliminary data.</text>
</comment>
<keyword evidence="2" id="KW-1185">Reference proteome</keyword>
<evidence type="ECO:0000313" key="2">
    <source>
        <dbReference type="Proteomes" id="UP001434883"/>
    </source>
</evidence>
<name>A0ABV0QAH4_9TELE</name>
<dbReference type="Proteomes" id="UP001434883">
    <property type="component" value="Unassembled WGS sequence"/>
</dbReference>
<sequence>MLESGDHALLVDFDGHLDDITKDWTNRTLNTKIAELSVISPSGDWLANVWKTEMVLKMDRTFSTCCSAHGREICREEGQVTFSGPFHLVCTWRLKHDLSVLLQECFVLTFLGFQVENHIKR</sequence>
<reference evidence="1 2" key="1">
    <citation type="submission" date="2021-06" db="EMBL/GenBank/DDBJ databases">
        <authorList>
            <person name="Palmer J.M."/>
        </authorList>
    </citation>
    <scope>NUCLEOTIDE SEQUENCE [LARGE SCALE GENOMIC DNA]</scope>
    <source>
        <strain evidence="1 2">XC_2019</strain>
        <tissue evidence="1">Muscle</tissue>
    </source>
</reference>
<protein>
    <submittedName>
        <fullName evidence="1">Uncharacterized protein</fullName>
    </submittedName>
</protein>
<accession>A0ABV0QAH4</accession>